<dbReference type="InterPro" id="IPR036390">
    <property type="entry name" value="WH_DNA-bd_sf"/>
</dbReference>
<dbReference type="KEGG" id="afy:BW247_04560"/>
<evidence type="ECO:0000313" key="7">
    <source>
        <dbReference type="Proteomes" id="UP000243807"/>
    </source>
</evidence>
<dbReference type="InterPro" id="IPR050397">
    <property type="entry name" value="Env_Response_Regulators"/>
</dbReference>
<dbReference type="Gene3D" id="2.60.120.10">
    <property type="entry name" value="Jelly Rolls"/>
    <property type="match status" value="1"/>
</dbReference>
<dbReference type="InterPro" id="IPR000595">
    <property type="entry name" value="cNMP-bd_dom"/>
</dbReference>
<dbReference type="InterPro" id="IPR018490">
    <property type="entry name" value="cNMP-bd_dom_sf"/>
</dbReference>
<dbReference type="SUPFAM" id="SSF51206">
    <property type="entry name" value="cAMP-binding domain-like"/>
    <property type="match status" value="1"/>
</dbReference>
<dbReference type="SMART" id="SM00100">
    <property type="entry name" value="cNMP"/>
    <property type="match status" value="1"/>
</dbReference>
<keyword evidence="3" id="KW-0804">Transcription</keyword>
<name>A0A1P8UF29_9GAMM</name>
<dbReference type="CDD" id="cd00038">
    <property type="entry name" value="CAP_ED"/>
    <property type="match status" value="1"/>
</dbReference>
<dbReference type="SUPFAM" id="SSF46785">
    <property type="entry name" value="Winged helix' DNA-binding domain"/>
    <property type="match status" value="1"/>
</dbReference>
<dbReference type="PROSITE" id="PS50042">
    <property type="entry name" value="CNMP_BINDING_3"/>
    <property type="match status" value="1"/>
</dbReference>
<keyword evidence="1" id="KW-0805">Transcription regulation</keyword>
<protein>
    <recommendedName>
        <fullName evidence="8">Crp/Fnr family transcriptional regulator</fullName>
    </recommendedName>
</protein>
<dbReference type="InterPro" id="IPR036388">
    <property type="entry name" value="WH-like_DNA-bd_sf"/>
</dbReference>
<dbReference type="Pfam" id="PF00027">
    <property type="entry name" value="cNMP_binding"/>
    <property type="match status" value="1"/>
</dbReference>
<evidence type="ECO:0000259" key="4">
    <source>
        <dbReference type="PROSITE" id="PS50042"/>
    </source>
</evidence>
<reference evidence="6 7" key="1">
    <citation type="submission" date="2017-01" db="EMBL/GenBank/DDBJ databases">
        <title>Draft sequence of Acidihalobacter ferrooxidans strain DSM 14175 (strain V8).</title>
        <authorList>
            <person name="Khaleque H.N."/>
            <person name="Ramsay J.P."/>
            <person name="Murphy R.J.T."/>
            <person name="Kaksonen A.H."/>
            <person name="Boxall N.J."/>
            <person name="Watkin E.L.J."/>
        </authorList>
    </citation>
    <scope>NUCLEOTIDE SEQUENCE [LARGE SCALE GENOMIC DNA]</scope>
    <source>
        <strain evidence="6 7">V8</strain>
    </source>
</reference>
<organism evidence="6 7">
    <name type="scientific">Acidihalobacter ferrooxydans</name>
    <dbReference type="NCBI Taxonomy" id="1765967"/>
    <lineage>
        <taxon>Bacteria</taxon>
        <taxon>Pseudomonadati</taxon>
        <taxon>Pseudomonadota</taxon>
        <taxon>Gammaproteobacteria</taxon>
        <taxon>Chromatiales</taxon>
        <taxon>Ectothiorhodospiraceae</taxon>
        <taxon>Acidihalobacter</taxon>
    </lineage>
</organism>
<evidence type="ECO:0000256" key="2">
    <source>
        <dbReference type="ARBA" id="ARBA00023125"/>
    </source>
</evidence>
<dbReference type="AlphaFoldDB" id="A0A1P8UF29"/>
<dbReference type="Gene3D" id="1.10.10.10">
    <property type="entry name" value="Winged helix-like DNA-binding domain superfamily/Winged helix DNA-binding domain"/>
    <property type="match status" value="1"/>
</dbReference>
<dbReference type="GO" id="GO:0005829">
    <property type="term" value="C:cytosol"/>
    <property type="evidence" value="ECO:0007669"/>
    <property type="project" value="TreeGrafter"/>
</dbReference>
<proteinExistence type="predicted"/>
<dbReference type="Proteomes" id="UP000243807">
    <property type="component" value="Chromosome"/>
</dbReference>
<dbReference type="GO" id="GO:0003700">
    <property type="term" value="F:DNA-binding transcription factor activity"/>
    <property type="evidence" value="ECO:0007669"/>
    <property type="project" value="TreeGrafter"/>
</dbReference>
<dbReference type="PANTHER" id="PTHR24567">
    <property type="entry name" value="CRP FAMILY TRANSCRIPTIONAL REGULATORY PROTEIN"/>
    <property type="match status" value="1"/>
</dbReference>
<feature type="domain" description="HTH crp-type" evidence="5">
    <location>
        <begin position="153"/>
        <end position="218"/>
    </location>
</feature>
<dbReference type="STRING" id="1765967.BW247_04560"/>
<sequence length="239" mass="26997">MTTADTAQLLPQLRASPLFAGIADDVLLDLLPHLHRHTWGKRQQIMPATQTAKRFYLLTAGRVRIEAEHPESGRAITLCLLGPGDGHNLVTLLDGKAETVMAETLDETTALYAPLDLWRQWLDDYPDLRHAAMRYAAARLRGLHELAEDLALHDTSARLAHLLLRHLDNEPNLDNLVHEDLGRMIGSVRVVVNRLLNRFRHEGIIETEAGQLRVTDLERLLHKAERRISDLCHGNDRTP</sequence>
<keyword evidence="7" id="KW-1185">Reference proteome</keyword>
<dbReference type="Pfam" id="PF13545">
    <property type="entry name" value="HTH_Crp_2"/>
    <property type="match status" value="1"/>
</dbReference>
<evidence type="ECO:0008006" key="8">
    <source>
        <dbReference type="Google" id="ProtNLM"/>
    </source>
</evidence>
<evidence type="ECO:0000256" key="3">
    <source>
        <dbReference type="ARBA" id="ARBA00023163"/>
    </source>
</evidence>
<evidence type="ECO:0000313" key="6">
    <source>
        <dbReference type="EMBL" id="APZ42450.1"/>
    </source>
</evidence>
<evidence type="ECO:0000259" key="5">
    <source>
        <dbReference type="PROSITE" id="PS51063"/>
    </source>
</evidence>
<feature type="domain" description="Cyclic nucleotide-binding" evidence="4">
    <location>
        <begin position="18"/>
        <end position="99"/>
    </location>
</feature>
<accession>A0A1P8UF29</accession>
<dbReference type="SMART" id="SM00419">
    <property type="entry name" value="HTH_CRP"/>
    <property type="match status" value="1"/>
</dbReference>
<dbReference type="InterPro" id="IPR014710">
    <property type="entry name" value="RmlC-like_jellyroll"/>
</dbReference>
<gene>
    <name evidence="6" type="ORF">BW247_04560</name>
</gene>
<dbReference type="InterPro" id="IPR012318">
    <property type="entry name" value="HTH_CRP"/>
</dbReference>
<keyword evidence="2" id="KW-0238">DNA-binding</keyword>
<dbReference type="GO" id="GO:0003677">
    <property type="term" value="F:DNA binding"/>
    <property type="evidence" value="ECO:0007669"/>
    <property type="project" value="UniProtKB-KW"/>
</dbReference>
<dbReference type="RefSeq" id="WP_076836064.1">
    <property type="nucleotide sequence ID" value="NZ_CP019434.1"/>
</dbReference>
<dbReference type="EMBL" id="CP019434">
    <property type="protein sequence ID" value="APZ42450.1"/>
    <property type="molecule type" value="Genomic_DNA"/>
</dbReference>
<evidence type="ECO:0000256" key="1">
    <source>
        <dbReference type="ARBA" id="ARBA00023015"/>
    </source>
</evidence>
<dbReference type="PROSITE" id="PS51063">
    <property type="entry name" value="HTH_CRP_2"/>
    <property type="match status" value="1"/>
</dbReference>
<dbReference type="PANTHER" id="PTHR24567:SF74">
    <property type="entry name" value="HTH-TYPE TRANSCRIPTIONAL REGULATOR ARCR"/>
    <property type="match status" value="1"/>
</dbReference>